<protein>
    <recommendedName>
        <fullName evidence="4">M6 metalloprotease</fullName>
    </recommendedName>
</protein>
<dbReference type="GO" id="GO:0008233">
    <property type="term" value="F:peptidase activity"/>
    <property type="evidence" value="ECO:0007669"/>
    <property type="project" value="InterPro"/>
</dbReference>
<dbReference type="SUPFAM" id="SSF55486">
    <property type="entry name" value="Metalloproteases ('zincins'), catalytic domain"/>
    <property type="match status" value="1"/>
</dbReference>
<dbReference type="PANTHER" id="PTHR41775:SF1">
    <property type="entry name" value="PEPTIDASE M6-LIKE DOMAIN-CONTAINING PROTEIN"/>
    <property type="match status" value="1"/>
</dbReference>
<dbReference type="EMBL" id="JASWJB010000031">
    <property type="protein sequence ID" value="KAK2608870.1"/>
    <property type="molecule type" value="Genomic_DNA"/>
</dbReference>
<dbReference type="GO" id="GO:0006508">
    <property type="term" value="P:proteolysis"/>
    <property type="evidence" value="ECO:0007669"/>
    <property type="project" value="InterPro"/>
</dbReference>
<feature type="signal peptide" evidence="1">
    <location>
        <begin position="1"/>
        <end position="23"/>
    </location>
</feature>
<dbReference type="PANTHER" id="PTHR41775">
    <property type="entry name" value="SECRETED PROTEIN-RELATED"/>
    <property type="match status" value="1"/>
</dbReference>
<evidence type="ECO:0008006" key="4">
    <source>
        <dbReference type="Google" id="ProtNLM"/>
    </source>
</evidence>
<gene>
    <name evidence="2" type="ORF">QQS21_002583</name>
</gene>
<keyword evidence="1" id="KW-0732">Signal</keyword>
<dbReference type="Proteomes" id="UP001251528">
    <property type="component" value="Unassembled WGS sequence"/>
</dbReference>
<comment type="caution">
    <text evidence="2">The sequence shown here is derived from an EMBL/GenBank/DDBJ whole genome shotgun (WGS) entry which is preliminary data.</text>
</comment>
<evidence type="ECO:0000256" key="1">
    <source>
        <dbReference type="SAM" id="SignalP"/>
    </source>
</evidence>
<sequence>MHPLKFLFQGLAAIFIGSDLAECSSNAGNNAQACKLPVIRSVSLSAGFGNNYDGCAPSTGAVTAFMFFVDFPDQASSETAASLRDFFVANATKWYTTSSFGKMNLSIASDSSRFYRMPGASNSYGFSRGFSYATHQKYIQDAVDTYTKAGGNLPSVDVLYVVPTRAATQISFSPTFMGSMKTRSGRLVSKKTVTFGHDAYSSWGFKVLNHETGHTMCLPDYYPYSGGGGAVGQFTGGWSLMANINGMSPDYFAWDKWRLGWLADDQVDCVTQASSTTHIISPVEVRGPNKKAVVLKKSDTVALVAEVRSANGNDQKACAGGVLLYKVATNIDSGNGPVVVLDANPGSAGCDRTSLGNAPLVFNGTGASKYMSREFGVTITVTGQDGDNYKIQIDRS</sequence>
<keyword evidence="3" id="KW-1185">Reference proteome</keyword>
<dbReference type="AlphaFoldDB" id="A0AAJ0G145"/>
<evidence type="ECO:0000313" key="3">
    <source>
        <dbReference type="Proteomes" id="UP001251528"/>
    </source>
</evidence>
<dbReference type="NCBIfam" id="TIGR03296">
    <property type="entry name" value="M6dom_TIGR03296"/>
    <property type="match status" value="1"/>
</dbReference>
<dbReference type="InterPro" id="IPR008757">
    <property type="entry name" value="Peptidase_M6-like_domain"/>
</dbReference>
<reference evidence="2" key="1">
    <citation type="submission" date="2023-06" db="EMBL/GenBank/DDBJ databases">
        <title>Conoideocrella luteorostrata (Hypocreales: Clavicipitaceae), a potential biocontrol fungus for elongate hemlock scale in United States Christmas tree production areas.</title>
        <authorList>
            <person name="Barrett H."/>
            <person name="Lovett B."/>
            <person name="Macias A.M."/>
            <person name="Stajich J.E."/>
            <person name="Kasson M.T."/>
        </authorList>
    </citation>
    <scope>NUCLEOTIDE SEQUENCE</scope>
    <source>
        <strain evidence="2">ARSEF 14590</strain>
    </source>
</reference>
<evidence type="ECO:0000313" key="2">
    <source>
        <dbReference type="EMBL" id="KAK2608870.1"/>
    </source>
</evidence>
<proteinExistence type="predicted"/>
<feature type="chain" id="PRO_5042595779" description="M6 metalloprotease" evidence="1">
    <location>
        <begin position="24"/>
        <end position="396"/>
    </location>
</feature>
<name>A0AAJ0G145_9HYPO</name>
<accession>A0AAJ0G145</accession>
<organism evidence="2 3">
    <name type="scientific">Conoideocrella luteorostrata</name>
    <dbReference type="NCBI Taxonomy" id="1105319"/>
    <lineage>
        <taxon>Eukaryota</taxon>
        <taxon>Fungi</taxon>
        <taxon>Dikarya</taxon>
        <taxon>Ascomycota</taxon>
        <taxon>Pezizomycotina</taxon>
        <taxon>Sordariomycetes</taxon>
        <taxon>Hypocreomycetidae</taxon>
        <taxon>Hypocreales</taxon>
        <taxon>Clavicipitaceae</taxon>
        <taxon>Conoideocrella</taxon>
    </lineage>
</organism>